<evidence type="ECO:0000313" key="12">
    <source>
        <dbReference type="Proteomes" id="UP000758603"/>
    </source>
</evidence>
<proteinExistence type="inferred from homology"/>
<dbReference type="GO" id="GO:0005506">
    <property type="term" value="F:iron ion binding"/>
    <property type="evidence" value="ECO:0007669"/>
    <property type="project" value="InterPro"/>
</dbReference>
<dbReference type="InterPro" id="IPR002403">
    <property type="entry name" value="Cyt_P450_E_grp-IV"/>
</dbReference>
<evidence type="ECO:0000256" key="2">
    <source>
        <dbReference type="ARBA" id="ARBA00010617"/>
    </source>
</evidence>
<keyword evidence="3 8" id="KW-0349">Heme</keyword>
<comment type="cofactor">
    <cofactor evidence="1 8">
        <name>heme</name>
        <dbReference type="ChEBI" id="CHEBI:30413"/>
    </cofactor>
</comment>
<keyword evidence="4 8" id="KW-0479">Metal-binding</keyword>
<keyword evidence="6 8" id="KW-0408">Iron</keyword>
<reference evidence="11" key="1">
    <citation type="journal article" date="2021" name="Nat. Commun.">
        <title>Genetic determinants of endophytism in the Arabidopsis root mycobiome.</title>
        <authorList>
            <person name="Mesny F."/>
            <person name="Miyauchi S."/>
            <person name="Thiergart T."/>
            <person name="Pickel B."/>
            <person name="Atanasova L."/>
            <person name="Karlsson M."/>
            <person name="Huettel B."/>
            <person name="Barry K.W."/>
            <person name="Haridas S."/>
            <person name="Chen C."/>
            <person name="Bauer D."/>
            <person name="Andreopoulos W."/>
            <person name="Pangilinan J."/>
            <person name="LaButti K."/>
            <person name="Riley R."/>
            <person name="Lipzen A."/>
            <person name="Clum A."/>
            <person name="Drula E."/>
            <person name="Henrissat B."/>
            <person name="Kohler A."/>
            <person name="Grigoriev I.V."/>
            <person name="Martin F.M."/>
            <person name="Hacquard S."/>
        </authorList>
    </citation>
    <scope>NUCLEOTIDE SEQUENCE</scope>
    <source>
        <strain evidence="11">MPI-SDFR-AT-0073</strain>
    </source>
</reference>
<evidence type="ECO:0000256" key="5">
    <source>
        <dbReference type="ARBA" id="ARBA00023002"/>
    </source>
</evidence>
<dbReference type="InterPro" id="IPR036396">
    <property type="entry name" value="Cyt_P450_sf"/>
</dbReference>
<sequence length="530" mass="59151">MGFLNVLTPAALITSVLVLLALLQIIVLVNLVRRLFSSYRLPQSLPWVGVGSHNGAIARAQAHLTSFFKLQDLLDEGYEKYSKIDKPYVLPYFINGPQVILPRSQIRWLIEQSDSVLSQEHVNRQFLEADHTFLHANLVKDPVHPEIIKHELTKQIGSFTDDIVDEVNSCLEDYWGAESGNWQEVKVYDTMLDLIARLSTRVFIGQPLCNDPDFLKTCRIFNRNVALSAAALSTLPKFMKPVFAPLVTCYDYFQYQKCSRYIMPTIKERLARAQASAEKLPLFDDKPAPNDYIQWAISHALSKPVPNPAELDPRVIACRFSVLCFAAIQSSVITLTNCLFDIAASPHCSSVLAALRDEVLRETEGGASWSKSALARMTHVDSCLRESLRLNGFIERGVMKMVIAPEGVVLPDGSHVPAGTKVGVSGYSVHHDSEIYGDAMSFDAFRFVGAGKGGKPLAFVTTSESFMGFSYGSHACPGRFFAANQLKIALAHIALNYEIEPVVKRPINRWFFGHIAPPLHEMLRVKRRKS</sequence>
<evidence type="ECO:0000256" key="3">
    <source>
        <dbReference type="ARBA" id="ARBA00022617"/>
    </source>
</evidence>
<evidence type="ECO:0000313" key="11">
    <source>
        <dbReference type="EMBL" id="KAH6652997.1"/>
    </source>
</evidence>
<dbReference type="PANTHER" id="PTHR46206:SF1">
    <property type="entry name" value="P450, PUTATIVE (EUROFUNG)-RELATED"/>
    <property type="match status" value="1"/>
</dbReference>
<comment type="similarity">
    <text evidence="2 9">Belongs to the cytochrome P450 family.</text>
</comment>
<dbReference type="GO" id="GO:0020037">
    <property type="term" value="F:heme binding"/>
    <property type="evidence" value="ECO:0007669"/>
    <property type="project" value="InterPro"/>
</dbReference>
<dbReference type="AlphaFoldDB" id="A0A9P8ZWI6"/>
<keyword evidence="10" id="KW-0812">Transmembrane</keyword>
<dbReference type="InterPro" id="IPR001128">
    <property type="entry name" value="Cyt_P450"/>
</dbReference>
<comment type="caution">
    <text evidence="11">The sequence shown here is derived from an EMBL/GenBank/DDBJ whole genome shotgun (WGS) entry which is preliminary data.</text>
</comment>
<keyword evidence="5 9" id="KW-0560">Oxidoreductase</keyword>
<dbReference type="RefSeq" id="XP_045957274.1">
    <property type="nucleotide sequence ID" value="XM_046098142.1"/>
</dbReference>
<keyword evidence="7 9" id="KW-0503">Monooxygenase</keyword>
<evidence type="ECO:0000256" key="8">
    <source>
        <dbReference type="PIRSR" id="PIRSR602403-1"/>
    </source>
</evidence>
<dbReference type="PANTHER" id="PTHR46206">
    <property type="entry name" value="CYTOCHROME P450"/>
    <property type="match status" value="1"/>
</dbReference>
<dbReference type="Proteomes" id="UP000758603">
    <property type="component" value="Unassembled WGS sequence"/>
</dbReference>
<feature type="transmembrane region" description="Helical" evidence="10">
    <location>
        <begin position="6"/>
        <end position="32"/>
    </location>
</feature>
<dbReference type="Gene3D" id="1.10.630.10">
    <property type="entry name" value="Cytochrome P450"/>
    <property type="match status" value="1"/>
</dbReference>
<dbReference type="EMBL" id="JAGPXC010000005">
    <property type="protein sequence ID" value="KAH6652997.1"/>
    <property type="molecule type" value="Genomic_DNA"/>
</dbReference>
<dbReference type="PRINTS" id="PR00465">
    <property type="entry name" value="EP450IV"/>
</dbReference>
<dbReference type="GO" id="GO:0004497">
    <property type="term" value="F:monooxygenase activity"/>
    <property type="evidence" value="ECO:0007669"/>
    <property type="project" value="UniProtKB-KW"/>
</dbReference>
<feature type="binding site" description="axial binding residue" evidence="8">
    <location>
        <position position="476"/>
    </location>
    <ligand>
        <name>heme</name>
        <dbReference type="ChEBI" id="CHEBI:30413"/>
    </ligand>
    <ligandPart>
        <name>Fe</name>
        <dbReference type="ChEBI" id="CHEBI:18248"/>
    </ligandPart>
</feature>
<dbReference type="SUPFAM" id="SSF48264">
    <property type="entry name" value="Cytochrome P450"/>
    <property type="match status" value="1"/>
</dbReference>
<organism evidence="11 12">
    <name type="scientific">Truncatella angustata</name>
    <dbReference type="NCBI Taxonomy" id="152316"/>
    <lineage>
        <taxon>Eukaryota</taxon>
        <taxon>Fungi</taxon>
        <taxon>Dikarya</taxon>
        <taxon>Ascomycota</taxon>
        <taxon>Pezizomycotina</taxon>
        <taxon>Sordariomycetes</taxon>
        <taxon>Xylariomycetidae</taxon>
        <taxon>Amphisphaeriales</taxon>
        <taxon>Sporocadaceae</taxon>
        <taxon>Truncatella</taxon>
    </lineage>
</organism>
<evidence type="ECO:0000256" key="10">
    <source>
        <dbReference type="SAM" id="Phobius"/>
    </source>
</evidence>
<dbReference type="OrthoDB" id="1844152at2759"/>
<keyword evidence="10" id="KW-0472">Membrane</keyword>
<name>A0A9P8ZWI6_9PEZI</name>
<dbReference type="Pfam" id="PF00067">
    <property type="entry name" value="p450"/>
    <property type="match status" value="1"/>
</dbReference>
<dbReference type="GeneID" id="70127034"/>
<dbReference type="GO" id="GO:0016705">
    <property type="term" value="F:oxidoreductase activity, acting on paired donors, with incorporation or reduction of molecular oxygen"/>
    <property type="evidence" value="ECO:0007669"/>
    <property type="project" value="InterPro"/>
</dbReference>
<dbReference type="CDD" id="cd11041">
    <property type="entry name" value="CYP503A1-like"/>
    <property type="match status" value="1"/>
</dbReference>
<evidence type="ECO:0000256" key="1">
    <source>
        <dbReference type="ARBA" id="ARBA00001971"/>
    </source>
</evidence>
<dbReference type="PROSITE" id="PS00086">
    <property type="entry name" value="CYTOCHROME_P450"/>
    <property type="match status" value="1"/>
</dbReference>
<protein>
    <submittedName>
        <fullName evidence="11">Cytochrome P450</fullName>
    </submittedName>
</protein>
<keyword evidence="10" id="KW-1133">Transmembrane helix</keyword>
<gene>
    <name evidence="11" type="ORF">BKA67DRAFT_519967</name>
</gene>
<dbReference type="InterPro" id="IPR017972">
    <property type="entry name" value="Cyt_P450_CS"/>
</dbReference>
<evidence type="ECO:0000256" key="6">
    <source>
        <dbReference type="ARBA" id="ARBA00023004"/>
    </source>
</evidence>
<evidence type="ECO:0000256" key="7">
    <source>
        <dbReference type="ARBA" id="ARBA00023033"/>
    </source>
</evidence>
<evidence type="ECO:0000256" key="9">
    <source>
        <dbReference type="RuleBase" id="RU000461"/>
    </source>
</evidence>
<accession>A0A9P8ZWI6</accession>
<keyword evidence="12" id="KW-1185">Reference proteome</keyword>
<evidence type="ECO:0000256" key="4">
    <source>
        <dbReference type="ARBA" id="ARBA00022723"/>
    </source>
</evidence>